<comment type="caution">
    <text evidence="3">The sequence shown here is derived from an EMBL/GenBank/DDBJ whole genome shotgun (WGS) entry which is preliminary data.</text>
</comment>
<dbReference type="InterPro" id="IPR013424">
    <property type="entry name" value="Ice-binding_C"/>
</dbReference>
<keyword evidence="1" id="KW-0732">Signal</keyword>
<dbReference type="AlphaFoldDB" id="A0A556QJU2"/>
<dbReference type="Pfam" id="PF07589">
    <property type="entry name" value="PEP-CTERM"/>
    <property type="match status" value="1"/>
</dbReference>
<evidence type="ECO:0000259" key="2">
    <source>
        <dbReference type="Pfam" id="PF07589"/>
    </source>
</evidence>
<dbReference type="RefSeq" id="WP_144230746.1">
    <property type="nucleotide sequence ID" value="NZ_CBCRVV010000006.1"/>
</dbReference>
<organism evidence="3 4">
    <name type="scientific">Rariglobus hedericola</name>
    <dbReference type="NCBI Taxonomy" id="2597822"/>
    <lineage>
        <taxon>Bacteria</taxon>
        <taxon>Pseudomonadati</taxon>
        <taxon>Verrucomicrobiota</taxon>
        <taxon>Opitutia</taxon>
        <taxon>Opitutales</taxon>
        <taxon>Opitutaceae</taxon>
        <taxon>Rariglobus</taxon>
    </lineage>
</organism>
<keyword evidence="4" id="KW-1185">Reference proteome</keyword>
<reference evidence="3 4" key="1">
    <citation type="submission" date="2019-07" db="EMBL/GenBank/DDBJ databases">
        <title>Description of 53C-WASEF.</title>
        <authorList>
            <person name="Pitt A."/>
            <person name="Hahn M.W."/>
        </authorList>
    </citation>
    <scope>NUCLEOTIDE SEQUENCE [LARGE SCALE GENOMIC DNA]</scope>
    <source>
        <strain evidence="3 4">53C-WASEF</strain>
    </source>
</reference>
<name>A0A556QJU2_9BACT</name>
<evidence type="ECO:0000313" key="3">
    <source>
        <dbReference type="EMBL" id="TSJ76925.1"/>
    </source>
</evidence>
<dbReference type="EMBL" id="VMBG01000002">
    <property type="protein sequence ID" value="TSJ76925.1"/>
    <property type="molecule type" value="Genomic_DNA"/>
</dbReference>
<feature type="signal peptide" evidence="1">
    <location>
        <begin position="1"/>
        <end position="21"/>
    </location>
</feature>
<evidence type="ECO:0000256" key="1">
    <source>
        <dbReference type="SAM" id="SignalP"/>
    </source>
</evidence>
<gene>
    <name evidence="3" type="ORF">FPL22_12470</name>
</gene>
<accession>A0A556QJU2</accession>
<proteinExistence type="predicted"/>
<feature type="chain" id="PRO_5021866177" evidence="1">
    <location>
        <begin position="22"/>
        <end position="257"/>
    </location>
</feature>
<dbReference type="NCBIfam" id="TIGR02595">
    <property type="entry name" value="PEP_CTERM"/>
    <property type="match status" value="1"/>
</dbReference>
<sequence length="257" mass="26644">MKLYSCLLLALASVVTSSLTAATYTFDTAADYTSNFTAGFTPGTSIAWSNTSPYGNHVAKFDAATNSGYSILNSAAAGTSYTLKADVAFNGAFTATSSSFGFLTNIGTNNGYTAVFRFTGANTADFRVFEGTSATTGAIGTQVNSLQTFTLGGPATWSNTTYYTLNLDVLNTGSSISFTGSILTTGGTVLGTFGTYTETTPLSVSNTIVGFRMGVNSQETVRMDNFSVTAIPEPSTYALIGGAGVLGLALCTRRKRA</sequence>
<evidence type="ECO:0000313" key="4">
    <source>
        <dbReference type="Proteomes" id="UP000315648"/>
    </source>
</evidence>
<protein>
    <submittedName>
        <fullName evidence="3">PEP-CTERM sorting domain-containing protein</fullName>
    </submittedName>
</protein>
<feature type="domain" description="Ice-binding protein C-terminal" evidence="2">
    <location>
        <begin position="230"/>
        <end position="254"/>
    </location>
</feature>
<dbReference type="Proteomes" id="UP000315648">
    <property type="component" value="Unassembled WGS sequence"/>
</dbReference>